<reference evidence="2 3" key="1">
    <citation type="submission" date="2016-07" db="EMBL/GenBank/DDBJ databases">
        <title>Draft genome of Streptomyces diastatochromogenes.</title>
        <authorList>
            <person name="Podduturi R."/>
            <person name="Lukassen M.B."/>
            <person name="Clausen N."/>
            <person name="Nielsen J.L."/>
            <person name="Jorgensen N.O."/>
        </authorList>
    </citation>
    <scope>NUCLEOTIDE SEQUENCE [LARGE SCALE GENOMIC DNA]</scope>
    <source>
        <strain evidence="2 3">DSM 40608</strain>
    </source>
</reference>
<dbReference type="InterPro" id="IPR036195">
    <property type="entry name" value="AbfB_ABD_sf"/>
</dbReference>
<sequence>MSGASSFPQDVISPRGLQCDRRREDMTRIQTFNMDQKFFVRHHNFEGEINELDFPGPIGDFDWLVHFLRVDQGSRLLAFEAKHPSGFFLRHKNFRIVLEPPDGTELFKQDHAFREVAPLAGDPRDGWHSYQAFQDKFKTRFLAHENLHLFLRDKSESGIAAGDASFRLIET</sequence>
<dbReference type="InterPro" id="IPR007934">
    <property type="entry name" value="AbfB_ABD"/>
</dbReference>
<accession>A0A233SG33</accession>
<keyword evidence="3" id="KW-1185">Reference proteome</keyword>
<dbReference type="EMBL" id="MCGQ01000015">
    <property type="protein sequence ID" value="OXY94606.1"/>
    <property type="molecule type" value="Genomic_DNA"/>
</dbReference>
<protein>
    <recommendedName>
        <fullName evidence="1">Alpha-L-arabinofuranosidase B arabinose-binding domain-containing protein</fullName>
    </recommendedName>
</protein>
<evidence type="ECO:0000313" key="2">
    <source>
        <dbReference type="EMBL" id="OXY94606.1"/>
    </source>
</evidence>
<dbReference type="OrthoDB" id="9758923at2"/>
<organism evidence="2 3">
    <name type="scientific">Streptomyces diastatochromogenes</name>
    <dbReference type="NCBI Taxonomy" id="42236"/>
    <lineage>
        <taxon>Bacteria</taxon>
        <taxon>Bacillati</taxon>
        <taxon>Actinomycetota</taxon>
        <taxon>Actinomycetes</taxon>
        <taxon>Kitasatosporales</taxon>
        <taxon>Streptomycetaceae</taxon>
        <taxon>Streptomyces</taxon>
    </lineage>
</organism>
<evidence type="ECO:0000259" key="1">
    <source>
        <dbReference type="Pfam" id="PF05270"/>
    </source>
</evidence>
<proteinExistence type="predicted"/>
<dbReference type="GO" id="GO:0046373">
    <property type="term" value="P:L-arabinose metabolic process"/>
    <property type="evidence" value="ECO:0007669"/>
    <property type="project" value="InterPro"/>
</dbReference>
<name>A0A233SG33_STRDA</name>
<dbReference type="Pfam" id="PF05270">
    <property type="entry name" value="AbfB"/>
    <property type="match status" value="1"/>
</dbReference>
<dbReference type="Proteomes" id="UP000215483">
    <property type="component" value="Unassembled WGS sequence"/>
</dbReference>
<gene>
    <name evidence="2" type="ORF">BEK98_18620</name>
</gene>
<comment type="caution">
    <text evidence="2">The sequence shown here is derived from an EMBL/GenBank/DDBJ whole genome shotgun (WGS) entry which is preliminary data.</text>
</comment>
<feature type="domain" description="Alpha-L-arabinofuranosidase B arabinose-binding" evidence="1">
    <location>
        <begin position="74"/>
        <end position="167"/>
    </location>
</feature>
<dbReference type="AlphaFoldDB" id="A0A233SG33"/>
<dbReference type="Gene3D" id="2.80.10.50">
    <property type="match status" value="1"/>
</dbReference>
<dbReference type="SUPFAM" id="SSF110221">
    <property type="entry name" value="AbfB domain"/>
    <property type="match status" value="1"/>
</dbReference>
<dbReference type="GO" id="GO:0046556">
    <property type="term" value="F:alpha-L-arabinofuranosidase activity"/>
    <property type="evidence" value="ECO:0007669"/>
    <property type="project" value="InterPro"/>
</dbReference>
<evidence type="ECO:0000313" key="3">
    <source>
        <dbReference type="Proteomes" id="UP000215483"/>
    </source>
</evidence>